<evidence type="ECO:0000313" key="2">
    <source>
        <dbReference type="Proteomes" id="UP000648984"/>
    </source>
</evidence>
<proteinExistence type="predicted"/>
<comment type="caution">
    <text evidence="1">The sequence shown here is derived from an EMBL/GenBank/DDBJ whole genome shotgun (WGS) entry which is preliminary data.</text>
</comment>
<dbReference type="EMBL" id="WTVQ01000006">
    <property type="protein sequence ID" value="NMG74203.1"/>
    <property type="molecule type" value="Genomic_DNA"/>
</dbReference>
<organism evidence="1 2">
    <name type="scientific">Aromatoleum diolicum</name>
    <dbReference type="NCBI Taxonomy" id="75796"/>
    <lineage>
        <taxon>Bacteria</taxon>
        <taxon>Pseudomonadati</taxon>
        <taxon>Pseudomonadota</taxon>
        <taxon>Betaproteobacteria</taxon>
        <taxon>Rhodocyclales</taxon>
        <taxon>Rhodocyclaceae</taxon>
        <taxon>Aromatoleum</taxon>
    </lineage>
</organism>
<dbReference type="Proteomes" id="UP000648984">
    <property type="component" value="Unassembled WGS sequence"/>
</dbReference>
<dbReference type="PROSITE" id="PS51318">
    <property type="entry name" value="TAT"/>
    <property type="match status" value="1"/>
</dbReference>
<sequence length="191" mass="21248">MERLSENQTIRAEGTTGLSRRAFLKHGGGAAIGLAVVPAAGLAATSPPQPTLSASFSNLGQDLGKTLMRMARDIFPHEKLHDKYYAAVVNPYDQKAATDAAFKKLLSDGVNDLNRRSMKRFGKTYAEILSEGDRVVILYDIEQSAFFQKLRGDLLYGIYNNKEVWSQFGYEGSSWEKGGYIERGFNNIDWL</sequence>
<dbReference type="RefSeq" id="WP_169259352.1">
    <property type="nucleotide sequence ID" value="NZ_WTVQ01000006.1"/>
</dbReference>
<keyword evidence="2" id="KW-1185">Reference proteome</keyword>
<evidence type="ECO:0000313" key="1">
    <source>
        <dbReference type="EMBL" id="NMG74203.1"/>
    </source>
</evidence>
<reference evidence="1 2" key="1">
    <citation type="submission" date="2019-12" db="EMBL/GenBank/DDBJ databases">
        <title>Comparative genomics gives insights into the taxonomy of the Azoarcus-Aromatoleum group and reveals separate origins of nif in the plant-associated Azoarcus and non-plant-associated Aromatoleum sub-groups.</title>
        <authorList>
            <person name="Lafos M."/>
            <person name="Maluk M."/>
            <person name="Batista M."/>
            <person name="Junghare M."/>
            <person name="Carmona M."/>
            <person name="Faoro H."/>
            <person name="Cruz L.M."/>
            <person name="Battistoni F."/>
            <person name="De Souza E."/>
            <person name="Pedrosa F."/>
            <person name="Chen W.-M."/>
            <person name="Poole P.S."/>
            <person name="Dixon R.A."/>
            <person name="James E.K."/>
        </authorList>
    </citation>
    <scope>NUCLEOTIDE SEQUENCE [LARGE SCALE GENOMIC DNA]</scope>
    <source>
        <strain evidence="1 2">22Lin</strain>
    </source>
</reference>
<gene>
    <name evidence="1" type="ORF">GPA25_05470</name>
</gene>
<name>A0ABX1Q863_9RHOO</name>
<accession>A0ABX1Q863</accession>
<dbReference type="InterPro" id="IPR006311">
    <property type="entry name" value="TAT_signal"/>
</dbReference>
<protein>
    <submittedName>
        <fullName evidence="1">Gluconate 2-dehydrogenase subunit 3 family protein</fullName>
    </submittedName>
</protein>